<keyword evidence="2" id="KW-0808">Transferase</keyword>
<dbReference type="InterPro" id="IPR001447">
    <property type="entry name" value="Arylamine_N-AcTrfase"/>
</dbReference>
<dbReference type="Pfam" id="PF00797">
    <property type="entry name" value="Acetyltransf_2"/>
    <property type="match status" value="1"/>
</dbReference>
<protein>
    <submittedName>
        <fullName evidence="2">Arylamine N-acetyltransferase</fullName>
    </submittedName>
</protein>
<dbReference type="PANTHER" id="PTHR11786">
    <property type="entry name" value="N-HYDROXYARYLAMINE O-ACETYLTRANSFERASE"/>
    <property type="match status" value="1"/>
</dbReference>
<proteinExistence type="inferred from homology"/>
<evidence type="ECO:0000313" key="3">
    <source>
        <dbReference type="Proteomes" id="UP000292564"/>
    </source>
</evidence>
<name>A0A4Q7ZIK1_9ACTN</name>
<dbReference type="RefSeq" id="WP_130509237.1">
    <property type="nucleotide sequence ID" value="NZ_SHKY01000001.1"/>
</dbReference>
<dbReference type="GO" id="GO:0016407">
    <property type="term" value="F:acetyltransferase activity"/>
    <property type="evidence" value="ECO:0007669"/>
    <property type="project" value="InterPro"/>
</dbReference>
<dbReference type="SUPFAM" id="SSF54001">
    <property type="entry name" value="Cysteine proteinases"/>
    <property type="match status" value="1"/>
</dbReference>
<reference evidence="2 3" key="1">
    <citation type="submission" date="2019-02" db="EMBL/GenBank/DDBJ databases">
        <title>Sequencing the genomes of 1000 actinobacteria strains.</title>
        <authorList>
            <person name="Klenk H.-P."/>
        </authorList>
    </citation>
    <scope>NUCLEOTIDE SEQUENCE [LARGE SCALE GENOMIC DNA]</scope>
    <source>
        <strain evidence="2 3">DSM 45162</strain>
    </source>
</reference>
<dbReference type="OrthoDB" id="7181050at2"/>
<comment type="similarity">
    <text evidence="1">Belongs to the arylamine N-acetyltransferase family.</text>
</comment>
<accession>A0A4Q7ZIK1</accession>
<comment type="caution">
    <text evidence="2">The sequence shown here is derived from an EMBL/GenBank/DDBJ whole genome shotgun (WGS) entry which is preliminary data.</text>
</comment>
<evidence type="ECO:0000313" key="2">
    <source>
        <dbReference type="EMBL" id="RZU50281.1"/>
    </source>
</evidence>
<dbReference type="EMBL" id="SHKY01000001">
    <property type="protein sequence ID" value="RZU50281.1"/>
    <property type="molecule type" value="Genomic_DNA"/>
</dbReference>
<keyword evidence="3" id="KW-1185">Reference proteome</keyword>
<gene>
    <name evidence="2" type="ORF">EV385_2048</name>
</gene>
<dbReference type="PANTHER" id="PTHR11786:SF0">
    <property type="entry name" value="ARYLAMINE N-ACETYLTRANSFERASE 4-RELATED"/>
    <property type="match status" value="1"/>
</dbReference>
<dbReference type="Gene3D" id="3.30.2140.10">
    <property type="entry name" value="Arylamine N-acetyltransferase"/>
    <property type="match status" value="1"/>
</dbReference>
<organism evidence="2 3">
    <name type="scientific">Krasilnikovia cinnamomea</name>
    <dbReference type="NCBI Taxonomy" id="349313"/>
    <lineage>
        <taxon>Bacteria</taxon>
        <taxon>Bacillati</taxon>
        <taxon>Actinomycetota</taxon>
        <taxon>Actinomycetes</taxon>
        <taxon>Micromonosporales</taxon>
        <taxon>Micromonosporaceae</taxon>
        <taxon>Krasilnikovia</taxon>
    </lineage>
</organism>
<dbReference type="AlphaFoldDB" id="A0A4Q7ZIK1"/>
<dbReference type="Proteomes" id="UP000292564">
    <property type="component" value="Unassembled WGS sequence"/>
</dbReference>
<dbReference type="InterPro" id="IPR038765">
    <property type="entry name" value="Papain-like_cys_pep_sf"/>
</dbReference>
<sequence>MSDPIDVPGYLRRLGLTRLAGQAPSVEALHELHRAHAERVPYECLEIWLGRPTSVDPAESVQRIGRGRGGYCFHLNGAFSALLSALGYRVTRHVGGVQGSADEPAGASANHLVLTVAGLPAPAAPGGQWLVDLGMGDGLHEPLPLTGGEHRQGPFRYGLRPSAAEPGGWRFDHDPRGAFLGMDFRPGAATMSAFAERHVELSTSPESGFVRVATVQRRDASGADVLRGLVLSRVGEAPTRTVLDDRRDYFAALADVFGLTLDDVTSAERAALWRRLSTAHEQWLSTQASSA</sequence>
<evidence type="ECO:0000256" key="1">
    <source>
        <dbReference type="ARBA" id="ARBA00006547"/>
    </source>
</evidence>
<dbReference type="Gene3D" id="2.40.128.150">
    <property type="entry name" value="Cysteine proteinases"/>
    <property type="match status" value="1"/>
</dbReference>